<gene>
    <name evidence="3" type="ORF">DBO86_23210</name>
    <name evidence="4" type="ORF">NCTC10692_03497</name>
    <name evidence="5" type="ORF">NCTC10860_03020</name>
</gene>
<dbReference type="Proteomes" id="UP000255303">
    <property type="component" value="Unassembled WGS sequence"/>
</dbReference>
<name>A0A061CTG2_ECTOL</name>
<accession>A0A2T5PGN6</accession>
<evidence type="ECO:0000259" key="2">
    <source>
        <dbReference type="Pfam" id="PF11845"/>
    </source>
</evidence>
<dbReference type="EMBL" id="QASO01000129">
    <property type="protein sequence ID" value="PTU76904.1"/>
    <property type="molecule type" value="Genomic_DNA"/>
</dbReference>
<proteinExistence type="predicted"/>
<dbReference type="Proteomes" id="UP000244052">
    <property type="component" value="Unassembled WGS sequence"/>
</dbReference>
<dbReference type="Proteomes" id="UP000254084">
    <property type="component" value="Unassembled WGS sequence"/>
</dbReference>
<dbReference type="AlphaFoldDB" id="A0A061CTG2"/>
<evidence type="ECO:0000313" key="4">
    <source>
        <dbReference type="EMBL" id="SUD52990.1"/>
    </source>
</evidence>
<evidence type="ECO:0000313" key="3">
    <source>
        <dbReference type="EMBL" id="PTU76904.1"/>
    </source>
</evidence>
<accession>A0A061CTG2</accession>
<dbReference type="EMBL" id="UGUW01000004">
    <property type="protein sequence ID" value="SUD60673.1"/>
    <property type="molecule type" value="Genomic_DNA"/>
</dbReference>
<accession>A0A379JWZ1</accession>
<evidence type="ECO:0000313" key="7">
    <source>
        <dbReference type="Proteomes" id="UP000254084"/>
    </source>
</evidence>
<dbReference type="RefSeq" id="WP_003460914.1">
    <property type="nucleotide sequence ID" value="NZ_CAJQNA010000186.1"/>
</dbReference>
<feature type="domain" description="Tll0287-like" evidence="2">
    <location>
        <begin position="44"/>
        <end position="176"/>
    </location>
</feature>
<evidence type="ECO:0000313" key="8">
    <source>
        <dbReference type="Proteomes" id="UP000255303"/>
    </source>
</evidence>
<dbReference type="InterPro" id="IPR021796">
    <property type="entry name" value="Tll0287-like_dom"/>
</dbReference>
<reference evidence="7 8" key="2">
    <citation type="submission" date="2018-06" db="EMBL/GenBank/DDBJ databases">
        <authorList>
            <consortium name="Pathogen Informatics"/>
            <person name="Doyle S."/>
        </authorList>
    </citation>
    <scope>NUCLEOTIDE SEQUENCE [LARGE SCALE GENOMIC DNA]</scope>
    <source>
        <strain evidence="4 8">NCTC10692</strain>
        <strain evidence="5 7">NCTC10860</strain>
    </source>
</reference>
<dbReference type="Pfam" id="PF11845">
    <property type="entry name" value="Tll0287-like"/>
    <property type="match status" value="1"/>
</dbReference>
<dbReference type="EMBL" id="UGUV01000002">
    <property type="protein sequence ID" value="SUD52990.1"/>
    <property type="molecule type" value="Genomic_DNA"/>
</dbReference>
<evidence type="ECO:0000313" key="6">
    <source>
        <dbReference type="Proteomes" id="UP000244052"/>
    </source>
</evidence>
<evidence type="ECO:0000313" key="5">
    <source>
        <dbReference type="EMBL" id="SUD60673.1"/>
    </source>
</evidence>
<reference evidence="3 6" key="1">
    <citation type="submission" date="2018-04" db="EMBL/GenBank/DDBJ databases">
        <title>Pseudomonas sp. nov., isolated from mangrove soil.</title>
        <authorList>
            <person name="Chen C."/>
        </authorList>
    </citation>
    <scope>NUCLEOTIDE SEQUENCE [LARGE SCALE GENOMIC DNA]</scope>
    <source>
        <strain evidence="3 6">JCM 14246</strain>
    </source>
</reference>
<keyword evidence="6" id="KW-1185">Reference proteome</keyword>
<organism evidence="4 8">
    <name type="scientific">Ectopseudomonas oleovorans</name>
    <name type="common">Pseudomonas oleovorans</name>
    <dbReference type="NCBI Taxonomy" id="301"/>
    <lineage>
        <taxon>Bacteria</taxon>
        <taxon>Pseudomonadati</taxon>
        <taxon>Pseudomonadota</taxon>
        <taxon>Gammaproteobacteria</taxon>
        <taxon>Pseudomonadales</taxon>
        <taxon>Pseudomonadaceae</taxon>
        <taxon>Ectopseudomonas</taxon>
    </lineage>
</organism>
<evidence type="ECO:0000256" key="1">
    <source>
        <dbReference type="SAM" id="SignalP"/>
    </source>
</evidence>
<sequence length="182" mass="19831">MRPFLLATLLVSTAAQATAPWQDEAAAQIPPFAEHLLGTVRQAITDGGPTAAVQACQALAPQIASEHSQQAWQLGRTSLKVRNPDNTPDAWERSVLERFAEAAIAGTPVKELRYSEEVDGEYRYMQAIAVGEPCMACHGTAIKAEVQEAIDQYYPHDQARGYQIGELRGAFTLTRPLAQETP</sequence>
<feature type="signal peptide" evidence="1">
    <location>
        <begin position="1"/>
        <end position="17"/>
    </location>
</feature>
<protein>
    <submittedName>
        <fullName evidence="3">DUF3365 domain-containing protein</fullName>
    </submittedName>
    <submittedName>
        <fullName evidence="4">Glutamate synthase domain-containing 2</fullName>
    </submittedName>
</protein>
<feature type="chain" id="PRO_5015394883" evidence="1">
    <location>
        <begin position="18"/>
        <end position="182"/>
    </location>
</feature>
<keyword evidence="1" id="KW-0732">Signal</keyword>